<keyword evidence="9" id="KW-0131">Cell cycle</keyword>
<dbReference type="Gene3D" id="3.30.70.1050">
    <property type="entry name" value="Trigger factor ribosome-binding domain"/>
    <property type="match status" value="1"/>
</dbReference>
<dbReference type="NCBIfam" id="TIGR00115">
    <property type="entry name" value="tig"/>
    <property type="match status" value="1"/>
</dbReference>
<comment type="domain">
    <text evidence="9">Consists of 3 domains; the N-terminus binds the ribosome, the middle domain has PPIase activity, while the C-terminus has intrinsic chaperone activity on its own.</text>
</comment>
<keyword evidence="7 9" id="KW-0413">Isomerase</keyword>
<keyword evidence="9" id="KW-0963">Cytoplasm</keyword>
<dbReference type="AlphaFoldDB" id="A0A7C0XAM6"/>
<dbReference type="InterPro" id="IPR037041">
    <property type="entry name" value="Trigger_fac_C_sf"/>
</dbReference>
<name>A0A7C0XAM6_UNCW3</name>
<dbReference type="GO" id="GO:0015031">
    <property type="term" value="P:protein transport"/>
    <property type="evidence" value="ECO:0007669"/>
    <property type="project" value="UniProtKB-UniRule"/>
</dbReference>
<comment type="catalytic activity">
    <reaction evidence="1 9">
        <text>[protein]-peptidylproline (omega=180) = [protein]-peptidylproline (omega=0)</text>
        <dbReference type="Rhea" id="RHEA:16237"/>
        <dbReference type="Rhea" id="RHEA-COMP:10747"/>
        <dbReference type="Rhea" id="RHEA-COMP:10748"/>
        <dbReference type="ChEBI" id="CHEBI:83833"/>
        <dbReference type="ChEBI" id="CHEBI:83834"/>
        <dbReference type="EC" id="5.2.1.8"/>
    </reaction>
</comment>
<evidence type="ECO:0000259" key="10">
    <source>
        <dbReference type="Pfam" id="PF05697"/>
    </source>
</evidence>
<dbReference type="PIRSF" id="PIRSF003095">
    <property type="entry name" value="Trigger_factor"/>
    <property type="match status" value="1"/>
</dbReference>
<keyword evidence="5 9" id="KW-0697">Rotamase</keyword>
<evidence type="ECO:0000256" key="1">
    <source>
        <dbReference type="ARBA" id="ARBA00000971"/>
    </source>
</evidence>
<dbReference type="Pfam" id="PF05698">
    <property type="entry name" value="Trigger_C"/>
    <property type="match status" value="1"/>
</dbReference>
<evidence type="ECO:0000256" key="6">
    <source>
        <dbReference type="ARBA" id="ARBA00023186"/>
    </source>
</evidence>
<comment type="similarity">
    <text evidence="2 9">Belongs to the FKBP-type PPIase family. Tig subfamily.</text>
</comment>
<proteinExistence type="inferred from homology"/>
<evidence type="ECO:0000313" key="12">
    <source>
        <dbReference type="EMBL" id="HDM90145.1"/>
    </source>
</evidence>
<dbReference type="InterPro" id="IPR005215">
    <property type="entry name" value="Trig_fac"/>
</dbReference>
<dbReference type="SUPFAM" id="SSF109998">
    <property type="entry name" value="Triger factor/SurA peptide-binding domain-like"/>
    <property type="match status" value="1"/>
</dbReference>
<evidence type="ECO:0000256" key="9">
    <source>
        <dbReference type="HAMAP-Rule" id="MF_00303"/>
    </source>
</evidence>
<organism evidence="12">
    <name type="scientific">candidate division WOR-3 bacterium</name>
    <dbReference type="NCBI Taxonomy" id="2052148"/>
    <lineage>
        <taxon>Bacteria</taxon>
        <taxon>Bacteria division WOR-3</taxon>
    </lineage>
</organism>
<dbReference type="Proteomes" id="UP000885931">
    <property type="component" value="Unassembled WGS sequence"/>
</dbReference>
<evidence type="ECO:0000256" key="2">
    <source>
        <dbReference type="ARBA" id="ARBA00005464"/>
    </source>
</evidence>
<evidence type="ECO:0000256" key="8">
    <source>
        <dbReference type="ARBA" id="ARBA00029986"/>
    </source>
</evidence>
<keyword evidence="6 9" id="KW-0143">Chaperone</keyword>
<dbReference type="GO" id="GO:0043022">
    <property type="term" value="F:ribosome binding"/>
    <property type="evidence" value="ECO:0007669"/>
    <property type="project" value="TreeGrafter"/>
</dbReference>
<dbReference type="InterPro" id="IPR008880">
    <property type="entry name" value="Trigger_fac_C"/>
</dbReference>
<evidence type="ECO:0000259" key="11">
    <source>
        <dbReference type="Pfam" id="PF05698"/>
    </source>
</evidence>
<dbReference type="GO" id="GO:0043335">
    <property type="term" value="P:protein unfolding"/>
    <property type="evidence" value="ECO:0007669"/>
    <property type="project" value="TreeGrafter"/>
</dbReference>
<dbReference type="GO" id="GO:0003755">
    <property type="term" value="F:peptidyl-prolyl cis-trans isomerase activity"/>
    <property type="evidence" value="ECO:0007669"/>
    <property type="project" value="UniProtKB-UniRule"/>
</dbReference>
<evidence type="ECO:0000256" key="3">
    <source>
        <dbReference type="ARBA" id="ARBA00013194"/>
    </source>
</evidence>
<dbReference type="SUPFAM" id="SSF102735">
    <property type="entry name" value="Trigger factor ribosome-binding domain"/>
    <property type="match status" value="1"/>
</dbReference>
<dbReference type="Gene3D" id="1.10.3120.10">
    <property type="entry name" value="Trigger factor, C-terminal domain"/>
    <property type="match status" value="1"/>
</dbReference>
<evidence type="ECO:0000256" key="5">
    <source>
        <dbReference type="ARBA" id="ARBA00023110"/>
    </source>
</evidence>
<dbReference type="InterPro" id="IPR036611">
    <property type="entry name" value="Trigger_fac_ribosome-bd_sf"/>
</dbReference>
<accession>A0A7C0XAM6</accession>
<dbReference type="GO" id="GO:0005737">
    <property type="term" value="C:cytoplasm"/>
    <property type="evidence" value="ECO:0007669"/>
    <property type="project" value="UniProtKB-SubCell"/>
</dbReference>
<comment type="subcellular location">
    <subcellularLocation>
        <location evidence="9">Cytoplasm</location>
    </subcellularLocation>
    <text evidence="9">About half TF is bound to the ribosome near the polypeptide exit tunnel while the other half is free in the cytoplasm.</text>
</comment>
<dbReference type="GO" id="GO:0051083">
    <property type="term" value="P:'de novo' cotranslational protein folding"/>
    <property type="evidence" value="ECO:0007669"/>
    <property type="project" value="TreeGrafter"/>
</dbReference>
<dbReference type="InterPro" id="IPR046357">
    <property type="entry name" value="PPIase_dom_sf"/>
</dbReference>
<feature type="domain" description="Trigger factor C-terminal" evidence="11">
    <location>
        <begin position="269"/>
        <end position="415"/>
    </location>
</feature>
<dbReference type="GO" id="GO:0051301">
    <property type="term" value="P:cell division"/>
    <property type="evidence" value="ECO:0007669"/>
    <property type="project" value="UniProtKB-KW"/>
</dbReference>
<dbReference type="GO" id="GO:0044183">
    <property type="term" value="F:protein folding chaperone"/>
    <property type="evidence" value="ECO:0007669"/>
    <property type="project" value="TreeGrafter"/>
</dbReference>
<dbReference type="SUPFAM" id="SSF54534">
    <property type="entry name" value="FKBP-like"/>
    <property type="match status" value="1"/>
</dbReference>
<reference evidence="12" key="1">
    <citation type="journal article" date="2020" name="mSystems">
        <title>Genome- and Community-Level Interaction Insights into Carbon Utilization and Element Cycling Functions of Hydrothermarchaeota in Hydrothermal Sediment.</title>
        <authorList>
            <person name="Zhou Z."/>
            <person name="Liu Y."/>
            <person name="Xu W."/>
            <person name="Pan J."/>
            <person name="Luo Z.H."/>
            <person name="Li M."/>
        </authorList>
    </citation>
    <scope>NUCLEOTIDE SEQUENCE [LARGE SCALE GENOMIC DNA]</scope>
    <source>
        <strain evidence="12">HyVt-237</strain>
    </source>
</reference>
<dbReference type="InterPro" id="IPR008881">
    <property type="entry name" value="Trigger_fac_ribosome-bd_bac"/>
</dbReference>
<dbReference type="PANTHER" id="PTHR30560">
    <property type="entry name" value="TRIGGER FACTOR CHAPERONE AND PEPTIDYL-PROLYL CIS/TRANS ISOMERASE"/>
    <property type="match status" value="1"/>
</dbReference>
<feature type="domain" description="Trigger factor ribosome-binding bacterial" evidence="10">
    <location>
        <begin position="23"/>
        <end position="158"/>
    </location>
</feature>
<dbReference type="PANTHER" id="PTHR30560:SF3">
    <property type="entry name" value="TRIGGER FACTOR-LIKE PROTEIN TIG, CHLOROPLASTIC"/>
    <property type="match status" value="1"/>
</dbReference>
<dbReference type="Gene3D" id="3.10.50.40">
    <property type="match status" value="1"/>
</dbReference>
<evidence type="ECO:0000256" key="4">
    <source>
        <dbReference type="ARBA" id="ARBA00016902"/>
    </source>
</evidence>
<dbReference type="EMBL" id="DRBW01000114">
    <property type="protein sequence ID" value="HDM90145.1"/>
    <property type="molecule type" value="Genomic_DNA"/>
</dbReference>
<comment type="function">
    <text evidence="9">Involved in protein export. Acts as a chaperone by maintaining the newly synthesized protein in an open conformation. Functions as a peptidyl-prolyl cis-trans isomerase.</text>
</comment>
<dbReference type="HAMAP" id="MF_00303">
    <property type="entry name" value="Trigger_factor_Tig"/>
    <property type="match status" value="1"/>
</dbReference>
<evidence type="ECO:0000256" key="7">
    <source>
        <dbReference type="ARBA" id="ARBA00023235"/>
    </source>
</evidence>
<protein>
    <recommendedName>
        <fullName evidence="4 9">Trigger factor</fullName>
        <shortName evidence="9">TF</shortName>
        <ecNumber evidence="3 9">5.2.1.8</ecNumber>
    </recommendedName>
    <alternativeName>
        <fullName evidence="8 9">PPIase</fullName>
    </alternativeName>
</protein>
<dbReference type="Pfam" id="PF05697">
    <property type="entry name" value="Trigger_N"/>
    <property type="match status" value="1"/>
</dbReference>
<gene>
    <name evidence="9 12" type="primary">tig</name>
    <name evidence="12" type="ORF">ENG67_02925</name>
</gene>
<comment type="caution">
    <text evidence="12">The sequence shown here is derived from an EMBL/GenBank/DDBJ whole genome shotgun (WGS) entry which is preliminary data.</text>
</comment>
<dbReference type="EC" id="5.2.1.8" evidence="3 9"/>
<sequence>MRNPQIPRGEGKALKKIITSDSLKSKREINFSIPREEVEEARKKVIADYRRRTRIPGFRPGKAPVEVIKLRFKDEIEEDTRDLAIRKAINRELEERGLEPVSTIRITEEKPGEDGSLYVTAEFEVMPYFDFPPLPTIKVEKRIRKVSEADVREELERIRKRAATHEEVDRPSDEGDFIFVEMEERDEKGKLLRKEQGYLVLNYNEMDSKLYEAFFGREKGDKVTITRKVPDEKGNEREVKLIYRIKAIKEEKLPELDDNLARLLGFKGLSELKEHVRKELEARSKQDSESEFEWNIIREIYERINFELPEAMVEAEIKNLKETLDPALLERLPDAEAELRKIAEDHVKRRIIITRFAEREKIEVSDEELREEVEKRAREYKMSAEAYWNYLKKKGDLEYLRQVLAGRKAMDLLKERVKMEVIFE</sequence>
<dbReference type="InterPro" id="IPR027304">
    <property type="entry name" value="Trigger_fact/SurA_dom_sf"/>
</dbReference>
<keyword evidence="9" id="KW-0132">Cell division</keyword>